<dbReference type="OrthoDB" id="116380at2759"/>
<feature type="transmembrane region" description="Helical" evidence="10">
    <location>
        <begin position="769"/>
        <end position="790"/>
    </location>
</feature>
<feature type="transmembrane region" description="Helical" evidence="10">
    <location>
        <begin position="705"/>
        <end position="727"/>
    </location>
</feature>
<accession>A0A9P3GLH8</accession>
<dbReference type="Pfam" id="PF00690">
    <property type="entry name" value="Cation_ATPase_N"/>
    <property type="match status" value="1"/>
</dbReference>
<organism evidence="13 14">
    <name type="scientific">Phanerochaete sordida</name>
    <dbReference type="NCBI Taxonomy" id="48140"/>
    <lineage>
        <taxon>Eukaryota</taxon>
        <taxon>Fungi</taxon>
        <taxon>Dikarya</taxon>
        <taxon>Basidiomycota</taxon>
        <taxon>Agaricomycotina</taxon>
        <taxon>Agaricomycetes</taxon>
        <taxon>Polyporales</taxon>
        <taxon>Phanerochaetaceae</taxon>
        <taxon>Phanerochaete</taxon>
    </lineage>
</organism>
<dbReference type="SUPFAM" id="SSF81665">
    <property type="entry name" value="Calcium ATPase, transmembrane domain M"/>
    <property type="match status" value="1"/>
</dbReference>
<dbReference type="AlphaFoldDB" id="A0A9P3GLH8"/>
<dbReference type="GO" id="GO:0008553">
    <property type="term" value="F:P-type proton-exporting transporter activity"/>
    <property type="evidence" value="ECO:0007669"/>
    <property type="project" value="UniProtKB-UniRule"/>
</dbReference>
<dbReference type="InterPro" id="IPR023298">
    <property type="entry name" value="ATPase_P-typ_TM_dom_sf"/>
</dbReference>
<dbReference type="GO" id="GO:0005886">
    <property type="term" value="C:plasma membrane"/>
    <property type="evidence" value="ECO:0007669"/>
    <property type="project" value="UniProtKB-SubCell"/>
</dbReference>
<evidence type="ECO:0000256" key="11">
    <source>
        <dbReference type="SAM" id="MobiDB-lite"/>
    </source>
</evidence>
<dbReference type="PRINTS" id="PR00119">
    <property type="entry name" value="CATATPASE"/>
</dbReference>
<evidence type="ECO:0000256" key="5">
    <source>
        <dbReference type="ARBA" id="ARBA00022741"/>
    </source>
</evidence>
<dbReference type="SFLD" id="SFLDG00002">
    <property type="entry name" value="C1.7:_P-type_atpase_like"/>
    <property type="match status" value="1"/>
</dbReference>
<evidence type="ECO:0000256" key="9">
    <source>
        <dbReference type="ARBA" id="ARBA00023136"/>
    </source>
</evidence>
<reference evidence="13 14" key="1">
    <citation type="submission" date="2021-08" db="EMBL/GenBank/DDBJ databases">
        <title>Draft Genome Sequence of Phanerochaete sordida strain YK-624.</title>
        <authorList>
            <person name="Mori T."/>
            <person name="Dohra H."/>
            <person name="Suzuki T."/>
            <person name="Kawagishi H."/>
            <person name="Hirai H."/>
        </authorList>
    </citation>
    <scope>NUCLEOTIDE SEQUENCE [LARGE SCALE GENOMIC DNA]</scope>
    <source>
        <strain evidence="13 14">YK-624</strain>
    </source>
</reference>
<dbReference type="InterPro" id="IPR036412">
    <property type="entry name" value="HAD-like_sf"/>
</dbReference>
<dbReference type="SFLD" id="SFLDS00003">
    <property type="entry name" value="Haloacid_Dehalogenase"/>
    <property type="match status" value="1"/>
</dbReference>
<dbReference type="InterPro" id="IPR023299">
    <property type="entry name" value="ATPase_P-typ_cyto_dom_N"/>
</dbReference>
<comment type="caution">
    <text evidence="10">Lacks conserved residue(s) required for the propagation of feature annotation.</text>
</comment>
<dbReference type="SUPFAM" id="SSF81653">
    <property type="entry name" value="Calcium ATPase, transduction domain A"/>
    <property type="match status" value="1"/>
</dbReference>
<evidence type="ECO:0000313" key="13">
    <source>
        <dbReference type="EMBL" id="GJE95700.1"/>
    </source>
</evidence>
<dbReference type="EC" id="7.1.2.1" evidence="10"/>
<feature type="transmembrane region" description="Helical" evidence="10">
    <location>
        <begin position="336"/>
        <end position="358"/>
    </location>
</feature>
<keyword evidence="7 10" id="KW-1278">Translocase</keyword>
<dbReference type="PRINTS" id="PR00120">
    <property type="entry name" value="HATPASE"/>
</dbReference>
<evidence type="ECO:0000313" key="14">
    <source>
        <dbReference type="Proteomes" id="UP000703269"/>
    </source>
</evidence>
<protein>
    <recommendedName>
        <fullName evidence="10">Plasma membrane ATPase</fullName>
        <ecNumber evidence="10">7.1.2.1</ecNumber>
    </recommendedName>
</protein>
<dbReference type="SUPFAM" id="SSF56784">
    <property type="entry name" value="HAD-like"/>
    <property type="match status" value="1"/>
</dbReference>
<dbReference type="FunFam" id="3.40.50.1000:FF:000268">
    <property type="entry name" value="ATPase 4 plasma membrane-type"/>
    <property type="match status" value="1"/>
</dbReference>
<dbReference type="NCBIfam" id="TIGR01647">
    <property type="entry name" value="ATPase-IIIA_H"/>
    <property type="match status" value="1"/>
</dbReference>
<comment type="similarity">
    <text evidence="3 10">Belongs to the cation transport ATPase (P-type) (TC 3.A.3) family. Type IIIA subfamily.</text>
</comment>
<gene>
    <name evidence="13" type="ORF">PsYK624_118860</name>
</gene>
<dbReference type="SMART" id="SM00831">
    <property type="entry name" value="Cation_ATPase_N"/>
    <property type="match status" value="1"/>
</dbReference>
<evidence type="ECO:0000256" key="10">
    <source>
        <dbReference type="RuleBase" id="RU362083"/>
    </source>
</evidence>
<feature type="compositionally biased region" description="Basic and acidic residues" evidence="11">
    <location>
        <begin position="1"/>
        <end position="16"/>
    </location>
</feature>
<dbReference type="FunFam" id="2.70.150.10:FF:000004">
    <property type="entry name" value="Plasma membrane ATPase"/>
    <property type="match status" value="1"/>
</dbReference>
<keyword evidence="14" id="KW-1185">Reference proteome</keyword>
<dbReference type="InterPro" id="IPR006534">
    <property type="entry name" value="P-type_ATPase_IIIA"/>
</dbReference>
<dbReference type="Proteomes" id="UP000703269">
    <property type="component" value="Unassembled WGS sequence"/>
</dbReference>
<dbReference type="SFLD" id="SFLDF00027">
    <property type="entry name" value="p-type_atpase"/>
    <property type="match status" value="1"/>
</dbReference>
<comment type="subcellular location">
    <subcellularLocation>
        <location evidence="10">Cell membrane</location>
        <topology evidence="10">Multi-pass membrane protein</topology>
    </subcellularLocation>
    <subcellularLocation>
        <location evidence="2">Membrane</location>
        <topology evidence="2">Multi-pass membrane protein</topology>
    </subcellularLocation>
</comment>
<evidence type="ECO:0000256" key="7">
    <source>
        <dbReference type="ARBA" id="ARBA00022967"/>
    </source>
</evidence>
<keyword evidence="8 10" id="KW-1133">Transmembrane helix</keyword>
<keyword evidence="10" id="KW-0813">Transport</keyword>
<feature type="transmembrane region" description="Helical" evidence="10">
    <location>
        <begin position="852"/>
        <end position="873"/>
    </location>
</feature>
<dbReference type="Gene3D" id="2.70.150.10">
    <property type="entry name" value="Calcium-transporting ATPase, cytoplasmic transduction domain A"/>
    <property type="match status" value="1"/>
</dbReference>
<dbReference type="PANTHER" id="PTHR42861">
    <property type="entry name" value="CALCIUM-TRANSPORTING ATPASE"/>
    <property type="match status" value="1"/>
</dbReference>
<dbReference type="GO" id="GO:0120029">
    <property type="term" value="P:proton export across plasma membrane"/>
    <property type="evidence" value="ECO:0007669"/>
    <property type="project" value="UniProtKB-UniRule"/>
</dbReference>
<dbReference type="Pfam" id="PF00122">
    <property type="entry name" value="E1-E2_ATPase"/>
    <property type="match status" value="1"/>
</dbReference>
<dbReference type="InterPro" id="IPR059000">
    <property type="entry name" value="ATPase_P-type_domA"/>
</dbReference>
<feature type="transmembrane region" description="Helical" evidence="10">
    <location>
        <begin position="885"/>
        <end position="905"/>
    </location>
</feature>
<dbReference type="InterPro" id="IPR008250">
    <property type="entry name" value="ATPase_P-typ_transduc_dom_A_sf"/>
</dbReference>
<name>A0A9P3GLH8_9APHY</name>
<feature type="transmembrane region" description="Helical" evidence="10">
    <location>
        <begin position="302"/>
        <end position="324"/>
    </location>
</feature>
<keyword evidence="6 10" id="KW-0067">ATP-binding</keyword>
<dbReference type="GO" id="GO:0016887">
    <property type="term" value="F:ATP hydrolysis activity"/>
    <property type="evidence" value="ECO:0007669"/>
    <property type="project" value="InterPro"/>
</dbReference>
<dbReference type="InterPro" id="IPR018303">
    <property type="entry name" value="ATPase_P-typ_P_site"/>
</dbReference>
<dbReference type="InterPro" id="IPR001757">
    <property type="entry name" value="P_typ_ATPase"/>
</dbReference>
<comment type="function">
    <text evidence="1">The plasma membrane ATPase of plants and fungi is a hydrogen ion pump. The proton gradient it generates drives the active transport of nutrients by H(+)-symport. The resulting external acidification and/or internal alkinization may mediate growth responses.</text>
</comment>
<keyword evidence="4 10" id="KW-0812">Transmembrane</keyword>
<evidence type="ECO:0000256" key="4">
    <source>
        <dbReference type="ARBA" id="ARBA00022692"/>
    </source>
</evidence>
<dbReference type="PROSITE" id="PS00154">
    <property type="entry name" value="ATPASE_E1_E2"/>
    <property type="match status" value="1"/>
</dbReference>
<feature type="compositionally biased region" description="Basic and acidic residues" evidence="11">
    <location>
        <begin position="29"/>
        <end position="49"/>
    </location>
</feature>
<dbReference type="InterPro" id="IPR004014">
    <property type="entry name" value="ATPase_P-typ_cation-transptr_N"/>
</dbReference>
<dbReference type="FunFam" id="3.40.1110.10:FF:000005">
    <property type="entry name" value="Plasma membrane ATPase"/>
    <property type="match status" value="1"/>
</dbReference>
<proteinExistence type="inferred from homology"/>
<comment type="caution">
    <text evidence="13">The sequence shown here is derived from an EMBL/GenBank/DDBJ whole genome shotgun (WGS) entry which is preliminary data.</text>
</comment>
<evidence type="ECO:0000256" key="6">
    <source>
        <dbReference type="ARBA" id="ARBA00022840"/>
    </source>
</evidence>
<evidence type="ECO:0000256" key="3">
    <source>
        <dbReference type="ARBA" id="ARBA00008804"/>
    </source>
</evidence>
<dbReference type="Pfam" id="PF00702">
    <property type="entry name" value="Hydrolase"/>
    <property type="match status" value="1"/>
</dbReference>
<feature type="region of interest" description="Disordered" evidence="11">
    <location>
        <begin position="1"/>
        <end position="49"/>
    </location>
</feature>
<dbReference type="Gene3D" id="3.40.1110.10">
    <property type="entry name" value="Calcium-transporting ATPase, cytoplasmic domain N"/>
    <property type="match status" value="1"/>
</dbReference>
<evidence type="ECO:0000256" key="8">
    <source>
        <dbReference type="ARBA" id="ARBA00022989"/>
    </source>
</evidence>
<dbReference type="Gene3D" id="3.40.50.1000">
    <property type="entry name" value="HAD superfamily/HAD-like"/>
    <property type="match status" value="1"/>
</dbReference>
<dbReference type="Gene3D" id="1.20.1110.10">
    <property type="entry name" value="Calcium-transporting ATPase, transmembrane domain"/>
    <property type="match status" value="1"/>
</dbReference>
<keyword evidence="10" id="KW-0406">Ion transport</keyword>
<evidence type="ECO:0000256" key="1">
    <source>
        <dbReference type="ARBA" id="ARBA00003417"/>
    </source>
</evidence>
<feature type="transmembrane region" description="Helical" evidence="10">
    <location>
        <begin position="733"/>
        <end position="757"/>
    </location>
</feature>
<evidence type="ECO:0000259" key="12">
    <source>
        <dbReference type="SMART" id="SM00831"/>
    </source>
</evidence>
<dbReference type="GO" id="GO:0005524">
    <property type="term" value="F:ATP binding"/>
    <property type="evidence" value="ECO:0007669"/>
    <property type="project" value="UniProtKB-UniRule"/>
</dbReference>
<keyword evidence="10" id="KW-0460">Magnesium</keyword>
<dbReference type="InterPro" id="IPR023214">
    <property type="entry name" value="HAD_sf"/>
</dbReference>
<keyword evidence="10" id="KW-0375">Hydrogen ion transport</keyword>
<dbReference type="CDD" id="cd02076">
    <property type="entry name" value="P-type_ATPase_H"/>
    <property type="match status" value="1"/>
</dbReference>
<dbReference type="NCBIfam" id="TIGR01494">
    <property type="entry name" value="ATPase_P-type"/>
    <property type="match status" value="2"/>
</dbReference>
<keyword evidence="9 10" id="KW-0472">Membrane</keyword>
<dbReference type="InterPro" id="IPR044492">
    <property type="entry name" value="P_typ_ATPase_HD_dom"/>
</dbReference>
<evidence type="ECO:0000256" key="2">
    <source>
        <dbReference type="ARBA" id="ARBA00004141"/>
    </source>
</evidence>
<sequence>MSANVEKEAGPTEPVKDTNQPPTPTDAQEPEKKKREYKDFGHEEEKATHAKVDMSQIQLRAEDLYDKDKVDLETIVVDDVFKLLQCTEAGLDSAEATRRLELFGPNRLESEEQNPFLQFLGFMWNPLSWVMEAAAIVAIVLSNGEGQPPDWEDFVGIVCLLFVNSLIGFYEERNAGNAVKALMDSLAPKARVKRDGQWQEIESADLVPGDMVAFKIGDIVPADCRLVEAVNVSIDQAALTGESLPQSKKVGDQCFSGSTCKQGEAEGVVISTGANTFFGRAASLVGQDDDTTGHLQKILAQIGSFCLVVIGIFIIAEIFCLYAGFRYHYRRGINDILVLLIGGIPIAMPTVLSVTLAVGAQQLAKYKAIVTRITAIEELAAVTILCSDKTGTLTTNKLTIDKTTLKTYGPFSADDVILLAAYASRTENQDAIDACVVGTLGEPARARAGIKLLDFKPFNPVDKRTEITYLEESSGKLKRVTKGMTGIIIELCTRNKTSELEDRLEADVEEFASRGLRALAVAYEEVDGTDFEAEGNGFELIGLLSIFDPPREDTKQTIDDAIALGVRVKMVTGDQLAIAKETGRRLGLGDHMYPAKVLKDGPEPGSRFRNLDEMILDADGFAGVFPEHKYEIVKRLQGLGHLCAMTGDGANDAPALSRANVGIAVEGATDAARGAADIVLTEPGLSTIVHAIRGSRVIFQRMRNYAIYACAVTIRIVVCFAILAFAFKFDFPPFMVLIIALLNDGTIMTLSVDRVLPSNTPDSWNLAEIFAYAFAYGFYLTLSTIALVAVCIRTEFFYNKFGATFSDGARSAAGNHNDPKLHTIVYLQVAIISQALIFITRSHGFFFMERPSVALFCAFCLAQLVSSIIAAYGDWGFTQIRAIEGAWIGIVWVWDIIWFVPMDIIKFAMKATIIKYLRNRHEATLRQETSASASGVPITRTQSRAASIHESLYSNRVSFLRRAAHKVGFRQKVSVKPEELRRFSSIQAAQTGSVLARHPSRPHA</sequence>
<keyword evidence="5 10" id="KW-0547">Nucleotide-binding</keyword>
<comment type="catalytic activity">
    <reaction evidence="10">
        <text>ATP + H2O + H(+)(in) = ADP + phosphate + 2 H(+)(out)</text>
        <dbReference type="Rhea" id="RHEA:20852"/>
        <dbReference type="ChEBI" id="CHEBI:15377"/>
        <dbReference type="ChEBI" id="CHEBI:15378"/>
        <dbReference type="ChEBI" id="CHEBI:30616"/>
        <dbReference type="ChEBI" id="CHEBI:43474"/>
        <dbReference type="ChEBI" id="CHEBI:456216"/>
        <dbReference type="EC" id="7.1.2.1"/>
    </reaction>
</comment>
<dbReference type="EMBL" id="BPQB01000051">
    <property type="protein sequence ID" value="GJE95700.1"/>
    <property type="molecule type" value="Genomic_DNA"/>
</dbReference>
<feature type="domain" description="Cation-transporting P-type ATPase N-terminal" evidence="12">
    <location>
        <begin position="71"/>
        <end position="143"/>
    </location>
</feature>